<dbReference type="EMBL" id="CP111023">
    <property type="protein sequence ID" value="WAR22341.1"/>
    <property type="molecule type" value="Genomic_DNA"/>
</dbReference>
<feature type="compositionally biased region" description="Pro residues" evidence="2">
    <location>
        <begin position="45"/>
        <end position="80"/>
    </location>
</feature>
<organism evidence="4 5">
    <name type="scientific">Mya arenaria</name>
    <name type="common">Soft-shell clam</name>
    <dbReference type="NCBI Taxonomy" id="6604"/>
    <lineage>
        <taxon>Eukaryota</taxon>
        <taxon>Metazoa</taxon>
        <taxon>Spiralia</taxon>
        <taxon>Lophotrochozoa</taxon>
        <taxon>Mollusca</taxon>
        <taxon>Bivalvia</taxon>
        <taxon>Autobranchia</taxon>
        <taxon>Heteroconchia</taxon>
        <taxon>Euheterodonta</taxon>
        <taxon>Imparidentia</taxon>
        <taxon>Neoheterodontei</taxon>
        <taxon>Myida</taxon>
        <taxon>Myoidea</taxon>
        <taxon>Myidae</taxon>
        <taxon>Mya</taxon>
    </lineage>
</organism>
<dbReference type="PROSITE" id="PS00028">
    <property type="entry name" value="ZINC_FINGER_C2H2_1"/>
    <property type="match status" value="1"/>
</dbReference>
<name>A0ABY7FNP0_MYAAR</name>
<feature type="region of interest" description="Disordered" evidence="2">
    <location>
        <begin position="12"/>
        <end position="91"/>
    </location>
</feature>
<protein>
    <recommendedName>
        <fullName evidence="3">C2H2-type domain-containing protein</fullName>
    </recommendedName>
</protein>
<evidence type="ECO:0000256" key="2">
    <source>
        <dbReference type="SAM" id="MobiDB-lite"/>
    </source>
</evidence>
<proteinExistence type="predicted"/>
<feature type="compositionally biased region" description="Polar residues" evidence="2">
    <location>
        <begin position="32"/>
        <end position="44"/>
    </location>
</feature>
<gene>
    <name evidence="4" type="ORF">MAR_016315</name>
</gene>
<dbReference type="SUPFAM" id="SSF101447">
    <property type="entry name" value="Formin homology 2 domain (FH2 domain)"/>
    <property type="match status" value="1"/>
</dbReference>
<evidence type="ECO:0000256" key="1">
    <source>
        <dbReference type="PROSITE-ProRule" id="PRU00042"/>
    </source>
</evidence>
<feature type="compositionally biased region" description="Basic and acidic residues" evidence="2">
    <location>
        <begin position="81"/>
        <end position="90"/>
    </location>
</feature>
<accession>A0ABY7FNP0</accession>
<dbReference type="Proteomes" id="UP001164746">
    <property type="component" value="Chromosome 12"/>
</dbReference>
<evidence type="ECO:0000259" key="3">
    <source>
        <dbReference type="PROSITE" id="PS50157"/>
    </source>
</evidence>
<keyword evidence="5" id="KW-1185">Reference proteome</keyword>
<evidence type="ECO:0000313" key="5">
    <source>
        <dbReference type="Proteomes" id="UP001164746"/>
    </source>
</evidence>
<dbReference type="InterPro" id="IPR013087">
    <property type="entry name" value="Znf_C2H2_type"/>
</dbReference>
<keyword evidence="1" id="KW-0863">Zinc-finger</keyword>
<sequence>MFSAQCPECHQCFSRRDPMSRHQKSKHRETMQAYSQSGEMYSQSSPPPPPPPQGGPLPPPPPPPHLGPPPPPQGAPTPLPPREDRYESRSMRTVFPRVEFVQGITTDLADDDFFDPRINNILDDLYSESGKDKRITDLFTEGFHHWSLSVISINQNIFGNKDATQRRNCHYLVLFNNPVDRQTIMTLARQMYPGNTKKFQKTFARATKNPYGYLFIDLKPFTSENDRLRYDLTWIDTQSGNKTRLINQMPECQNRPNITNQIHAGRCESIKEMSVPELDHSSVGFQGIHIDEEKENTMAGKAQACDDCGLLFDLGHDVQRHVKSGWCSINREPPAKRTRTE</sequence>
<feature type="domain" description="C2H2-type" evidence="3">
    <location>
        <begin position="4"/>
        <end position="32"/>
    </location>
</feature>
<dbReference type="PROSITE" id="PS50157">
    <property type="entry name" value="ZINC_FINGER_C2H2_2"/>
    <property type="match status" value="1"/>
</dbReference>
<evidence type="ECO:0000313" key="4">
    <source>
        <dbReference type="EMBL" id="WAR22341.1"/>
    </source>
</evidence>
<keyword evidence="1" id="KW-0479">Metal-binding</keyword>
<reference evidence="4" key="1">
    <citation type="submission" date="2022-11" db="EMBL/GenBank/DDBJ databases">
        <title>Centuries of genome instability and evolution in soft-shell clam transmissible cancer (bioRxiv).</title>
        <authorList>
            <person name="Hart S.F.M."/>
            <person name="Yonemitsu M.A."/>
            <person name="Giersch R.M."/>
            <person name="Beal B.F."/>
            <person name="Arriagada G."/>
            <person name="Davis B.W."/>
            <person name="Ostrander E.A."/>
            <person name="Goff S.P."/>
            <person name="Metzger M.J."/>
        </authorList>
    </citation>
    <scope>NUCLEOTIDE SEQUENCE</scope>
    <source>
        <strain evidence="4">MELC-2E11</strain>
        <tissue evidence="4">Siphon/mantle</tissue>
    </source>
</reference>
<keyword evidence="1" id="KW-0862">Zinc</keyword>